<comment type="caution">
    <text evidence="1">The sequence shown here is derived from an EMBL/GenBank/DDBJ whole genome shotgun (WGS) entry which is preliminary data.</text>
</comment>
<evidence type="ECO:0000313" key="2">
    <source>
        <dbReference type="Proteomes" id="UP001150925"/>
    </source>
</evidence>
<dbReference type="Gene3D" id="3.80.10.10">
    <property type="entry name" value="Ribonuclease Inhibitor"/>
    <property type="match status" value="1"/>
</dbReference>
<dbReference type="OrthoDB" id="10257471at2759"/>
<dbReference type="AlphaFoldDB" id="A0A9W8E465"/>
<organism evidence="1 2">
    <name type="scientific">Dispira parvispora</name>
    <dbReference type="NCBI Taxonomy" id="1520584"/>
    <lineage>
        <taxon>Eukaryota</taxon>
        <taxon>Fungi</taxon>
        <taxon>Fungi incertae sedis</taxon>
        <taxon>Zoopagomycota</taxon>
        <taxon>Kickxellomycotina</taxon>
        <taxon>Dimargaritomycetes</taxon>
        <taxon>Dimargaritales</taxon>
        <taxon>Dimargaritaceae</taxon>
        <taxon>Dispira</taxon>
    </lineage>
</organism>
<evidence type="ECO:0000313" key="1">
    <source>
        <dbReference type="EMBL" id="KAJ1950300.1"/>
    </source>
</evidence>
<feature type="non-terminal residue" evidence="1">
    <location>
        <position position="1"/>
    </location>
</feature>
<feature type="non-terminal residue" evidence="1">
    <location>
        <position position="322"/>
    </location>
</feature>
<keyword evidence="2" id="KW-1185">Reference proteome</keyword>
<dbReference type="SUPFAM" id="SSF52047">
    <property type="entry name" value="RNI-like"/>
    <property type="match status" value="1"/>
</dbReference>
<name>A0A9W8E465_9FUNG</name>
<dbReference type="InterPro" id="IPR032675">
    <property type="entry name" value="LRR_dom_sf"/>
</dbReference>
<proteinExistence type="predicted"/>
<sequence>LATHFIPHIRGELFTLRLVNHLLCHKVSEHCFRATRLVQSALNSPEAILTCVATFSKYQSFIHELSCHFDQPWTAAQFRAIKRILEQLPKLTTLCIQYPPGVDMDAMGEWLRCCQPLLTTLITYCSRPHRLGNQAQRLGLPLPDSYDRFMQLIPLEGILHLHHLHRLALLRAHGLDDTVYQALLEANPYLNQVTFYDTHITDRTLHELATHPARSQKLRVLDVIIAPHITDQGLTAIVKNNPGLKQVRVEECGLVTGQFLTHMSPKHLTRLHILQLGGESFSRQLQFRPQYLDQLFQQPWPKLVQVTLTALPVTDHAIDMLT</sequence>
<dbReference type="GO" id="GO:0031146">
    <property type="term" value="P:SCF-dependent proteasomal ubiquitin-dependent protein catabolic process"/>
    <property type="evidence" value="ECO:0007669"/>
    <property type="project" value="TreeGrafter"/>
</dbReference>
<dbReference type="Proteomes" id="UP001150925">
    <property type="component" value="Unassembled WGS sequence"/>
</dbReference>
<gene>
    <name evidence="1" type="ORF">IWQ62_006591</name>
</gene>
<accession>A0A9W8E465</accession>
<dbReference type="GO" id="GO:0019005">
    <property type="term" value="C:SCF ubiquitin ligase complex"/>
    <property type="evidence" value="ECO:0007669"/>
    <property type="project" value="TreeGrafter"/>
</dbReference>
<protein>
    <submittedName>
        <fullName evidence="1">Uncharacterized protein</fullName>
    </submittedName>
</protein>
<reference evidence="1" key="1">
    <citation type="submission" date="2022-07" db="EMBL/GenBank/DDBJ databases">
        <title>Phylogenomic reconstructions and comparative analyses of Kickxellomycotina fungi.</title>
        <authorList>
            <person name="Reynolds N.K."/>
            <person name="Stajich J.E."/>
            <person name="Barry K."/>
            <person name="Grigoriev I.V."/>
            <person name="Crous P."/>
            <person name="Smith M.E."/>
        </authorList>
    </citation>
    <scope>NUCLEOTIDE SEQUENCE</scope>
    <source>
        <strain evidence="1">RSA 1196</strain>
    </source>
</reference>
<dbReference type="EMBL" id="JANBPY010003772">
    <property type="protein sequence ID" value="KAJ1950300.1"/>
    <property type="molecule type" value="Genomic_DNA"/>
</dbReference>
<dbReference type="PANTHER" id="PTHR13318">
    <property type="entry name" value="PARTNER OF PAIRED, ISOFORM B-RELATED"/>
    <property type="match status" value="1"/>
</dbReference>